<dbReference type="Gene3D" id="3.30.70.1560">
    <property type="entry name" value="Alpha-L RNA-binding motif"/>
    <property type="match status" value="1"/>
</dbReference>
<evidence type="ECO:0000256" key="1">
    <source>
        <dbReference type="ARBA" id="ARBA00008348"/>
    </source>
</evidence>
<dbReference type="Gene3D" id="3.30.70.580">
    <property type="entry name" value="Pseudouridine synthase I, catalytic domain, N-terminal subdomain"/>
    <property type="match status" value="1"/>
</dbReference>
<evidence type="ECO:0000256" key="4">
    <source>
        <dbReference type="SAM" id="MobiDB-lite"/>
    </source>
</evidence>
<dbReference type="SUPFAM" id="SSF55120">
    <property type="entry name" value="Pseudouridine synthase"/>
    <property type="match status" value="1"/>
</dbReference>
<evidence type="ECO:0000256" key="2">
    <source>
        <dbReference type="ARBA" id="ARBA00023235"/>
    </source>
</evidence>
<dbReference type="NCBIfam" id="TIGR00093">
    <property type="entry name" value="pseudouridine synthase"/>
    <property type="match status" value="1"/>
</dbReference>
<feature type="compositionally biased region" description="Low complexity" evidence="4">
    <location>
        <begin position="193"/>
        <end position="203"/>
    </location>
</feature>
<dbReference type="InterPro" id="IPR020094">
    <property type="entry name" value="TruA/RsuA/RluB/E/F_N"/>
</dbReference>
<feature type="domain" description="Pseudouridine synthase RsuA/RluA-like" evidence="5">
    <location>
        <begin position="4"/>
        <end position="148"/>
    </location>
</feature>
<dbReference type="GO" id="GO:0120159">
    <property type="term" value="F:rRNA pseudouridine synthase activity"/>
    <property type="evidence" value="ECO:0007669"/>
    <property type="project" value="UniProtKB-ARBA"/>
</dbReference>
<dbReference type="Pfam" id="PF00849">
    <property type="entry name" value="PseudoU_synth_2"/>
    <property type="match status" value="1"/>
</dbReference>
<gene>
    <name evidence="6" type="ORF">BTE48_00930</name>
</gene>
<dbReference type="InterPro" id="IPR020103">
    <property type="entry name" value="PsdUridine_synth_cat_dom_sf"/>
</dbReference>
<dbReference type="EC" id="5.4.99.-" evidence="3"/>
<name>A0A1T4MGG7_9GAMM</name>
<dbReference type="InterPro" id="IPR050343">
    <property type="entry name" value="RsuA_PseudoU_synthase"/>
</dbReference>
<feature type="compositionally biased region" description="Basic residues" evidence="4">
    <location>
        <begin position="204"/>
        <end position="221"/>
    </location>
</feature>
<dbReference type="Proteomes" id="UP000191418">
    <property type="component" value="Unassembled WGS sequence"/>
</dbReference>
<feature type="region of interest" description="Disordered" evidence="4">
    <location>
        <begin position="183"/>
        <end position="221"/>
    </location>
</feature>
<dbReference type="EMBL" id="MTSM01000001">
    <property type="protein sequence ID" value="OPX57026.1"/>
    <property type="molecule type" value="Genomic_DNA"/>
</dbReference>
<dbReference type="InterPro" id="IPR000748">
    <property type="entry name" value="PsdUridine_synth_RsuA/RluB/E/F"/>
</dbReference>
<dbReference type="PANTHER" id="PTHR47683:SF2">
    <property type="entry name" value="RNA-BINDING S4 DOMAIN-CONTAINING PROTEIN"/>
    <property type="match status" value="1"/>
</dbReference>
<keyword evidence="7" id="KW-1185">Reference proteome</keyword>
<proteinExistence type="inferred from homology"/>
<dbReference type="PROSITE" id="PS01149">
    <property type="entry name" value="PSI_RSU"/>
    <property type="match status" value="1"/>
</dbReference>
<dbReference type="GO" id="GO:0003723">
    <property type="term" value="F:RNA binding"/>
    <property type="evidence" value="ECO:0007669"/>
    <property type="project" value="InterPro"/>
</dbReference>
<dbReference type="InterPro" id="IPR006145">
    <property type="entry name" value="PsdUridine_synth_RsuA/RluA"/>
</dbReference>
<dbReference type="InterPro" id="IPR018496">
    <property type="entry name" value="PsdUridine_synth_RsuA/RluB_CS"/>
</dbReference>
<organism evidence="6 7">
    <name type="scientific">Oceanospirillum multiglobuliferum</name>
    <dbReference type="NCBI Taxonomy" id="64969"/>
    <lineage>
        <taxon>Bacteria</taxon>
        <taxon>Pseudomonadati</taxon>
        <taxon>Pseudomonadota</taxon>
        <taxon>Gammaproteobacteria</taxon>
        <taxon>Oceanospirillales</taxon>
        <taxon>Oceanospirillaceae</taxon>
        <taxon>Oceanospirillum</taxon>
    </lineage>
</organism>
<accession>A0A1T4MGG7</accession>
<dbReference type="GO" id="GO:0000455">
    <property type="term" value="P:enzyme-directed rRNA pseudouridine synthesis"/>
    <property type="evidence" value="ECO:0007669"/>
    <property type="project" value="UniProtKB-ARBA"/>
</dbReference>
<evidence type="ECO:0000313" key="7">
    <source>
        <dbReference type="Proteomes" id="UP000191418"/>
    </source>
</evidence>
<dbReference type="GO" id="GO:0005829">
    <property type="term" value="C:cytosol"/>
    <property type="evidence" value="ECO:0007669"/>
    <property type="project" value="UniProtKB-ARBA"/>
</dbReference>
<comment type="similarity">
    <text evidence="1 3">Belongs to the pseudouridine synthase RsuA family.</text>
</comment>
<reference evidence="6 7" key="1">
    <citation type="submission" date="2017-01" db="EMBL/GenBank/DDBJ databases">
        <title>Genome Sequencing of a Marine Spirillum, Oceanospirillum multiglobuliferum ATCC 33336, from Japan.</title>
        <authorList>
            <person name="Carney J.G."/>
            <person name="Trachtenberg A.M."/>
            <person name="Rheaume B.A."/>
            <person name="Linnane J.D."/>
            <person name="Pitts N.L."/>
            <person name="Mykles D.L."/>
            <person name="Maclea K.S."/>
        </authorList>
    </citation>
    <scope>NUCLEOTIDE SEQUENCE [LARGE SCALE GENOMIC DNA]</scope>
    <source>
        <strain evidence="6 7">ATCC 33336</strain>
    </source>
</reference>
<sequence length="221" mass="25004">MSRLFLFNKPYQVLSQFTDQDGRQTLASFITEPNIYPAGRLDYDSEGLLLLTDDGQLQHRIASPEMKLPKTYVIQVEGDVTEDALKQLRNGVILKDGPTKPAKARKIADPGFAERIPPVRKRDSIPTSWVELTITEGRNRQVRRMSAAVGFPTLRLVRIKIGPWSLEGINEGQYQSIQVNLPVPPRKNVQRPNNKASNNSTTTTKRHAPNQKRHSPKRTSR</sequence>
<evidence type="ECO:0000313" key="6">
    <source>
        <dbReference type="EMBL" id="OPX57026.1"/>
    </source>
</evidence>
<protein>
    <recommendedName>
        <fullName evidence="3">Pseudouridine synthase</fullName>
        <ecNumber evidence="3">5.4.99.-</ecNumber>
    </recommendedName>
</protein>
<keyword evidence="2 3" id="KW-0413">Isomerase</keyword>
<dbReference type="STRING" id="64969.SAMN02745127_00770"/>
<dbReference type="FunFam" id="3.30.70.1560:FF:000001">
    <property type="entry name" value="Pseudouridine synthase"/>
    <property type="match status" value="1"/>
</dbReference>
<dbReference type="InterPro" id="IPR042092">
    <property type="entry name" value="PsdUridine_s_RsuA/RluB/E/F_cat"/>
</dbReference>
<evidence type="ECO:0000259" key="5">
    <source>
        <dbReference type="Pfam" id="PF00849"/>
    </source>
</evidence>
<comment type="caution">
    <text evidence="6">The sequence shown here is derived from an EMBL/GenBank/DDBJ whole genome shotgun (WGS) entry which is preliminary data.</text>
</comment>
<evidence type="ECO:0000256" key="3">
    <source>
        <dbReference type="RuleBase" id="RU003887"/>
    </source>
</evidence>
<dbReference type="RefSeq" id="WP_078744378.1">
    <property type="nucleotide sequence ID" value="NZ_FUXG01000004.1"/>
</dbReference>
<dbReference type="OrthoDB" id="9807213at2"/>
<dbReference type="PANTHER" id="PTHR47683">
    <property type="entry name" value="PSEUDOURIDINE SYNTHASE FAMILY PROTEIN-RELATED"/>
    <property type="match status" value="1"/>
</dbReference>
<dbReference type="AlphaFoldDB" id="A0A1T4MGG7"/>